<feature type="domain" description="Dynein heavy chain tail" evidence="1">
    <location>
        <begin position="3"/>
        <end position="132"/>
    </location>
</feature>
<dbReference type="AlphaFoldDB" id="A0A9K3DBH6"/>
<gene>
    <name evidence="2" type="ORF">KIPB_014294</name>
</gene>
<reference evidence="2 3" key="1">
    <citation type="journal article" date="2018" name="PLoS ONE">
        <title>The draft genome of Kipferlia bialata reveals reductive genome evolution in fornicate parasites.</title>
        <authorList>
            <person name="Tanifuji G."/>
            <person name="Takabayashi S."/>
            <person name="Kume K."/>
            <person name="Takagi M."/>
            <person name="Nakayama T."/>
            <person name="Kamikawa R."/>
            <person name="Inagaki Y."/>
            <person name="Hashimoto T."/>
        </authorList>
    </citation>
    <scope>NUCLEOTIDE SEQUENCE [LARGE SCALE GENOMIC DNA]</scope>
    <source>
        <strain evidence="2">NY0173</strain>
    </source>
</reference>
<evidence type="ECO:0000259" key="1">
    <source>
        <dbReference type="Pfam" id="PF08385"/>
    </source>
</evidence>
<accession>A0A9K3DBH6</accession>
<dbReference type="Proteomes" id="UP000265618">
    <property type="component" value="Unassembled WGS sequence"/>
</dbReference>
<dbReference type="InterPro" id="IPR013594">
    <property type="entry name" value="Dynein_heavy_tail"/>
</dbReference>
<sequence>ASFYDLATDCERELVSFLNDSFLKLRTLASSLSLLLHLLEVKQVGKDGVDQEQLLSAHLRAKLGDVMTRVTEEINSVGETFTQQKDNPPIDVGHPPISGAIIWARSLFQKAKKPFGLVQKILESNADMTEVIGRDAV</sequence>
<dbReference type="Pfam" id="PF08385">
    <property type="entry name" value="DHC_N1"/>
    <property type="match status" value="1"/>
</dbReference>
<protein>
    <submittedName>
        <fullName evidence="2">Dynein heavy chain</fullName>
    </submittedName>
</protein>
<feature type="non-terminal residue" evidence="2">
    <location>
        <position position="1"/>
    </location>
</feature>
<evidence type="ECO:0000313" key="3">
    <source>
        <dbReference type="Proteomes" id="UP000265618"/>
    </source>
</evidence>
<dbReference type="EMBL" id="BDIP01007259">
    <property type="protein sequence ID" value="GIQ91165.1"/>
    <property type="molecule type" value="Genomic_DNA"/>
</dbReference>
<dbReference type="OrthoDB" id="64868at2759"/>
<proteinExistence type="predicted"/>
<feature type="non-terminal residue" evidence="2">
    <location>
        <position position="137"/>
    </location>
</feature>
<organism evidence="2 3">
    <name type="scientific">Kipferlia bialata</name>
    <dbReference type="NCBI Taxonomy" id="797122"/>
    <lineage>
        <taxon>Eukaryota</taxon>
        <taxon>Metamonada</taxon>
        <taxon>Carpediemonas-like organisms</taxon>
        <taxon>Kipferlia</taxon>
    </lineage>
</organism>
<keyword evidence="3" id="KW-1185">Reference proteome</keyword>
<name>A0A9K3DBH6_9EUKA</name>
<comment type="caution">
    <text evidence="2">The sequence shown here is derived from an EMBL/GenBank/DDBJ whole genome shotgun (WGS) entry which is preliminary data.</text>
</comment>
<evidence type="ECO:0000313" key="2">
    <source>
        <dbReference type="EMBL" id="GIQ91165.1"/>
    </source>
</evidence>